<reference evidence="3 4" key="1">
    <citation type="submission" date="2018-08" db="EMBL/GenBank/DDBJ databases">
        <title>Genomic Encyclopedia of Archaeal and Bacterial Type Strains, Phase II (KMG-II): from individual species to whole genera.</title>
        <authorList>
            <person name="Goeker M."/>
        </authorList>
    </citation>
    <scope>NUCLEOTIDE SEQUENCE [LARGE SCALE GENOMIC DNA]</scope>
    <source>
        <strain evidence="3 4">ATCC 27112</strain>
    </source>
</reference>
<evidence type="ECO:0000313" key="3">
    <source>
        <dbReference type="EMBL" id="RIA77875.1"/>
    </source>
</evidence>
<dbReference type="Proteomes" id="UP000266506">
    <property type="component" value="Unassembled WGS sequence"/>
</dbReference>
<dbReference type="Gene3D" id="3.30.1180.10">
    <property type="match status" value="1"/>
</dbReference>
<dbReference type="PANTHER" id="PTHR33434:SF3">
    <property type="entry name" value="DEGV DOMAIN-CONTAINING PROTEIN YITS"/>
    <property type="match status" value="1"/>
</dbReference>
<keyword evidence="4" id="KW-1185">Reference proteome</keyword>
<dbReference type="InterPro" id="IPR003797">
    <property type="entry name" value="DegV"/>
</dbReference>
<evidence type="ECO:0000313" key="4">
    <source>
        <dbReference type="Proteomes" id="UP000266506"/>
    </source>
</evidence>
<protein>
    <submittedName>
        <fullName evidence="3">DegV family protein with EDD domain</fullName>
    </submittedName>
</protein>
<dbReference type="InterPro" id="IPR043168">
    <property type="entry name" value="DegV_C"/>
</dbReference>
<dbReference type="PANTHER" id="PTHR33434">
    <property type="entry name" value="DEGV DOMAIN-CONTAINING PROTEIN DR_1986-RELATED"/>
    <property type="match status" value="1"/>
</dbReference>
<dbReference type="EMBL" id="QXEV01000006">
    <property type="protein sequence ID" value="RIA77875.1"/>
    <property type="molecule type" value="Genomic_DNA"/>
</dbReference>
<dbReference type="SUPFAM" id="SSF82549">
    <property type="entry name" value="DAK1/DegV-like"/>
    <property type="match status" value="1"/>
</dbReference>
<dbReference type="InParanoid" id="A0A397S0F0"/>
<dbReference type="AlphaFoldDB" id="A0A397S0F0"/>
<sequence length="296" mass="33236">MKNFYVFTDSTSDVEKKYRDELDFGYLKMAFRVDEKDYDADLEWSVLSAADFYNKMRQGNRATTNQILTTEVEAKFAEAFEKGLDVFYLACSSKLSTSVNYAKVIGEEVVSKYPGRKFVCYDSLRSCYAEGLMAIDAARMANEGKTLDEVVAYFDEYKLNYQTFATVGSLNWLKMAGRVKASAAFFGNLFGVKPIICGDTKGNNYGFKKVKGRKTSLDELVNFTVERITDAENRTVYVEHGDNLKDAEYVAKEIQEKTKCKAVNISSLGPIIGASCGPDTIIVNFYGKKMDITGEE</sequence>
<dbReference type="Gene3D" id="2.20.28.50">
    <property type="entry name" value="degv family protein"/>
    <property type="match status" value="1"/>
</dbReference>
<accession>A0A397S0F0</accession>
<dbReference type="PROSITE" id="PS51482">
    <property type="entry name" value="DEGV"/>
    <property type="match status" value="1"/>
</dbReference>
<dbReference type="GO" id="GO:0008289">
    <property type="term" value="F:lipid binding"/>
    <property type="evidence" value="ECO:0007669"/>
    <property type="project" value="UniProtKB-KW"/>
</dbReference>
<dbReference type="RefSeq" id="WP_119016010.1">
    <property type="nucleotide sequence ID" value="NZ_QXEV01000006.1"/>
</dbReference>
<dbReference type="NCBIfam" id="TIGR00762">
    <property type="entry name" value="DegV"/>
    <property type="match status" value="1"/>
</dbReference>
<keyword evidence="2" id="KW-0446">Lipid-binding</keyword>
<dbReference type="Gene3D" id="3.40.50.10440">
    <property type="entry name" value="Dihydroxyacetone kinase, domain 1"/>
    <property type="match status" value="1"/>
</dbReference>
<gene>
    <name evidence="3" type="ORF">EI71_00852</name>
</gene>
<evidence type="ECO:0000256" key="1">
    <source>
        <dbReference type="ARBA" id="ARBA00003238"/>
    </source>
</evidence>
<evidence type="ECO:0000256" key="2">
    <source>
        <dbReference type="ARBA" id="ARBA00023121"/>
    </source>
</evidence>
<organism evidence="3 4">
    <name type="scientific">Anaeroplasma bactoclasticum</name>
    <dbReference type="NCBI Taxonomy" id="2088"/>
    <lineage>
        <taxon>Bacteria</taxon>
        <taxon>Bacillati</taxon>
        <taxon>Mycoplasmatota</taxon>
        <taxon>Mollicutes</taxon>
        <taxon>Anaeroplasmatales</taxon>
        <taxon>Anaeroplasmataceae</taxon>
        <taxon>Anaeroplasma</taxon>
    </lineage>
</organism>
<comment type="caution">
    <text evidence="3">The sequence shown here is derived from an EMBL/GenBank/DDBJ whole genome shotgun (WGS) entry which is preliminary data.</text>
</comment>
<comment type="function">
    <text evidence="1">May bind long-chain fatty acids, such as palmitate, and may play a role in lipid transport or fatty acid metabolism.</text>
</comment>
<dbReference type="InterPro" id="IPR050270">
    <property type="entry name" value="DegV_domain_contain"/>
</dbReference>
<dbReference type="OrthoDB" id="9780660at2"/>
<name>A0A397S0F0_9MOLU</name>
<dbReference type="Pfam" id="PF02645">
    <property type="entry name" value="DegV"/>
    <property type="match status" value="1"/>
</dbReference>
<proteinExistence type="predicted"/>